<dbReference type="InterPro" id="IPR018060">
    <property type="entry name" value="HTH_AraC"/>
</dbReference>
<dbReference type="GO" id="GO:0043565">
    <property type="term" value="F:sequence-specific DNA binding"/>
    <property type="evidence" value="ECO:0007669"/>
    <property type="project" value="InterPro"/>
</dbReference>
<dbReference type="CDD" id="cd03137">
    <property type="entry name" value="GATase1_AraC_1"/>
    <property type="match status" value="1"/>
</dbReference>
<organism evidence="1 2">
    <name type="scientific">Nitrosomonas nitrosa</name>
    <dbReference type="NCBI Taxonomy" id="52442"/>
    <lineage>
        <taxon>Bacteria</taxon>
        <taxon>Pseudomonadati</taxon>
        <taxon>Pseudomonadota</taxon>
        <taxon>Betaproteobacteria</taxon>
        <taxon>Nitrosomonadales</taxon>
        <taxon>Nitrosomonadaceae</taxon>
        <taxon>Nitrosomonas</taxon>
    </lineage>
</organism>
<sequence>MRIALLAPPGVQSLDVVGPAEIFWEAGRRLGNPSAYEVQVVGTEVGPITGTGNLRFVPDRTIYDPDEPIDTLLVAGDPSFEEVTADTIAWLRRRVPEVRRYGSVCTGAFLLAKAGLLNGRKVTTHWECADKLQAEYPELIVDADKIFIQEGVLYTAAGVSAGIDLALALIEEDYGRDLALIVARYMVMFLKRPGGQSQFSAHLVVQMSERTPPIRRAQEYVLQNFSSPLSVEEMAAQACMSTRNFSRIFRQETGMTPADFVEAVRLDAARRLLEDTAMSLQLIAFHCGFGTTDRMRRAFLRNLEINPLDYRRRFQSTRHPV</sequence>
<gene>
    <name evidence="1" type="ORF">SAMN05421880_1093</name>
</gene>
<protein>
    <submittedName>
        <fullName evidence="1">Transcriptional regulator, AraC family with amidase-like domain</fullName>
    </submittedName>
</protein>
<dbReference type="Proteomes" id="UP000199561">
    <property type="component" value="Unassembled WGS sequence"/>
</dbReference>
<dbReference type="InterPro" id="IPR002818">
    <property type="entry name" value="DJ-1/PfpI"/>
</dbReference>
<dbReference type="AlphaFoldDB" id="A0A1I4NTT8"/>
<dbReference type="Gene3D" id="1.10.10.60">
    <property type="entry name" value="Homeodomain-like"/>
    <property type="match status" value="2"/>
</dbReference>
<proteinExistence type="predicted"/>
<dbReference type="GO" id="GO:0003700">
    <property type="term" value="F:DNA-binding transcription factor activity"/>
    <property type="evidence" value="ECO:0007669"/>
    <property type="project" value="InterPro"/>
</dbReference>
<dbReference type="SMART" id="SM00342">
    <property type="entry name" value="HTH_ARAC"/>
    <property type="match status" value="1"/>
</dbReference>
<dbReference type="InterPro" id="IPR052158">
    <property type="entry name" value="INH-QAR"/>
</dbReference>
<dbReference type="PANTHER" id="PTHR43130">
    <property type="entry name" value="ARAC-FAMILY TRANSCRIPTIONAL REGULATOR"/>
    <property type="match status" value="1"/>
</dbReference>
<dbReference type="Gene3D" id="3.40.50.880">
    <property type="match status" value="1"/>
</dbReference>
<dbReference type="PROSITE" id="PS01124">
    <property type="entry name" value="HTH_ARAC_FAMILY_2"/>
    <property type="match status" value="1"/>
</dbReference>
<dbReference type="STRING" id="52442.SAMN05421880_1093"/>
<dbReference type="InterPro" id="IPR029062">
    <property type="entry name" value="Class_I_gatase-like"/>
</dbReference>
<dbReference type="InterPro" id="IPR009057">
    <property type="entry name" value="Homeodomain-like_sf"/>
</dbReference>
<dbReference type="SUPFAM" id="SSF52317">
    <property type="entry name" value="Class I glutamine amidotransferase-like"/>
    <property type="match status" value="1"/>
</dbReference>
<dbReference type="SUPFAM" id="SSF46689">
    <property type="entry name" value="Homeodomain-like"/>
    <property type="match status" value="2"/>
</dbReference>
<dbReference type="Pfam" id="PF01965">
    <property type="entry name" value="DJ-1_PfpI"/>
    <property type="match status" value="1"/>
</dbReference>
<evidence type="ECO:0000313" key="1">
    <source>
        <dbReference type="EMBL" id="SFM18825.1"/>
    </source>
</evidence>
<evidence type="ECO:0000313" key="2">
    <source>
        <dbReference type="Proteomes" id="UP000199561"/>
    </source>
</evidence>
<dbReference type="RefSeq" id="WP_090667520.1">
    <property type="nucleotide sequence ID" value="NZ_FOUF01000009.1"/>
</dbReference>
<dbReference type="EMBL" id="FOUF01000009">
    <property type="protein sequence ID" value="SFM18825.1"/>
    <property type="molecule type" value="Genomic_DNA"/>
</dbReference>
<reference evidence="1 2" key="1">
    <citation type="submission" date="2016-10" db="EMBL/GenBank/DDBJ databases">
        <authorList>
            <person name="de Groot N.N."/>
        </authorList>
    </citation>
    <scope>NUCLEOTIDE SEQUENCE [LARGE SCALE GENOMIC DNA]</scope>
    <source>
        <strain evidence="1 2">Nm146</strain>
    </source>
</reference>
<keyword evidence="2" id="KW-1185">Reference proteome</keyword>
<dbReference type="Pfam" id="PF12833">
    <property type="entry name" value="HTH_18"/>
    <property type="match status" value="1"/>
</dbReference>
<name>A0A1I4NTT8_9PROT</name>
<accession>A0A1I4NTT8</accession>
<dbReference type="PANTHER" id="PTHR43130:SF3">
    <property type="entry name" value="HTH-TYPE TRANSCRIPTIONAL REGULATOR RV1931C"/>
    <property type="match status" value="1"/>
</dbReference>